<feature type="transmembrane region" description="Helical" evidence="5">
    <location>
        <begin position="462"/>
        <end position="482"/>
    </location>
</feature>
<feature type="transmembrane region" description="Helical" evidence="5">
    <location>
        <begin position="194"/>
        <end position="219"/>
    </location>
</feature>
<feature type="transmembrane region" description="Helical" evidence="5">
    <location>
        <begin position="170"/>
        <end position="188"/>
    </location>
</feature>
<dbReference type="PANTHER" id="PTHR24064">
    <property type="entry name" value="SOLUTE CARRIER FAMILY 22 MEMBER"/>
    <property type="match status" value="1"/>
</dbReference>
<dbReference type="PROSITE" id="PS00216">
    <property type="entry name" value="SUGAR_TRANSPORT_1"/>
    <property type="match status" value="1"/>
</dbReference>
<feature type="transmembrane region" description="Helical" evidence="5">
    <location>
        <begin position="353"/>
        <end position="375"/>
    </location>
</feature>
<accession>A0ABQ9FGD0</accession>
<reference evidence="7 8" key="1">
    <citation type="submission" date="2022-12" db="EMBL/GenBank/DDBJ databases">
        <title>Chromosome-level genome of Tegillarca granosa.</title>
        <authorList>
            <person name="Kim J."/>
        </authorList>
    </citation>
    <scope>NUCLEOTIDE SEQUENCE [LARGE SCALE GENOMIC DNA]</scope>
    <source>
        <strain evidence="7">Teg-2019</strain>
        <tissue evidence="7">Adductor muscle</tissue>
    </source>
</reference>
<feature type="transmembrane region" description="Helical" evidence="5">
    <location>
        <begin position="387"/>
        <end position="417"/>
    </location>
</feature>
<evidence type="ECO:0000259" key="6">
    <source>
        <dbReference type="PROSITE" id="PS50850"/>
    </source>
</evidence>
<dbReference type="Proteomes" id="UP001217089">
    <property type="component" value="Unassembled WGS sequence"/>
</dbReference>
<dbReference type="SUPFAM" id="SSF103473">
    <property type="entry name" value="MFS general substrate transporter"/>
    <property type="match status" value="1"/>
</dbReference>
<feature type="non-terminal residue" evidence="7">
    <location>
        <position position="501"/>
    </location>
</feature>
<dbReference type="PROSITE" id="PS50850">
    <property type="entry name" value="MFS"/>
    <property type="match status" value="1"/>
</dbReference>
<keyword evidence="3 5" id="KW-1133">Transmembrane helix</keyword>
<dbReference type="Gene3D" id="1.20.1250.20">
    <property type="entry name" value="MFS general substrate transporter like domains"/>
    <property type="match status" value="1"/>
</dbReference>
<dbReference type="InterPro" id="IPR005829">
    <property type="entry name" value="Sugar_transporter_CS"/>
</dbReference>
<evidence type="ECO:0000256" key="2">
    <source>
        <dbReference type="ARBA" id="ARBA00022692"/>
    </source>
</evidence>
<keyword evidence="4 5" id="KW-0472">Membrane</keyword>
<name>A0ABQ9FGD0_TEGGR</name>
<proteinExistence type="predicted"/>
<evidence type="ECO:0000256" key="3">
    <source>
        <dbReference type="ARBA" id="ARBA00022989"/>
    </source>
</evidence>
<feature type="domain" description="Major facilitator superfamily (MFS) profile" evidence="6">
    <location>
        <begin position="71"/>
        <end position="487"/>
    </location>
</feature>
<dbReference type="InterPro" id="IPR005828">
    <property type="entry name" value="MFS_sugar_transport-like"/>
</dbReference>
<keyword evidence="8" id="KW-1185">Reference proteome</keyword>
<protein>
    <recommendedName>
        <fullName evidence="6">Major facilitator superfamily (MFS) profile domain-containing protein</fullName>
    </recommendedName>
</protein>
<comment type="subcellular location">
    <subcellularLocation>
        <location evidence="1">Membrane</location>
        <topology evidence="1">Multi-pass membrane protein</topology>
    </subcellularLocation>
</comment>
<evidence type="ECO:0000256" key="5">
    <source>
        <dbReference type="SAM" id="Phobius"/>
    </source>
</evidence>
<evidence type="ECO:0000313" key="7">
    <source>
        <dbReference type="EMBL" id="KAJ8315587.1"/>
    </source>
</evidence>
<dbReference type="InterPro" id="IPR020846">
    <property type="entry name" value="MFS_dom"/>
</dbReference>
<dbReference type="Pfam" id="PF00083">
    <property type="entry name" value="Sugar_tr"/>
    <property type="match status" value="1"/>
</dbReference>
<evidence type="ECO:0000256" key="4">
    <source>
        <dbReference type="ARBA" id="ARBA00023136"/>
    </source>
</evidence>
<evidence type="ECO:0000313" key="8">
    <source>
        <dbReference type="Proteomes" id="UP001217089"/>
    </source>
</evidence>
<feature type="transmembrane region" description="Helical" evidence="5">
    <location>
        <begin position="144"/>
        <end position="163"/>
    </location>
</feature>
<evidence type="ECO:0000256" key="1">
    <source>
        <dbReference type="ARBA" id="ARBA00004141"/>
    </source>
</evidence>
<sequence>MKFDDILSKLGEFGAYQKRLYLLLCIPAISVGSFMMMLIVVMETPEHRCKIPGYENDTYAVQGHYHQGLINVTIPKSTDLTKKYDQCHIYLYNDNYNDTEHNNENRTLTECTEWVYEQTTFTETFTSKTNLVCKDALKTSHAQMIFYFGVLLGDFLFGVIADWVGRKKSLYIALIILIASSFAVAWIPNYVGFVILQFIIGGTSHGAFVVCCVLGLELVGPTKRVWVGLVIQGFFATGLVYLAGIGYFVQQWQYIDIAVAIPCIFYLPAISGNRLLLIPESPRWLISQGRRYEANNIIRKAAKVNKVVLPENLIDSRTTERSPQGQIWHLFTSKVFLMYYGVTMNSGNIGGNFFLNFFLFACMEYPAYAIAIFFLDKVGRKKLHCACMILALYPLTLTLALIGKLGASAAFGIIYVFSAELFPTVVRNAGMGTSSCVARIGGMLAPYIAKSGSLVGGNFGKALPLVIFGAFSISAGLLCLLLPETLNQKLPDTLEEGRRFG</sequence>
<dbReference type="InterPro" id="IPR036259">
    <property type="entry name" value="MFS_trans_sf"/>
</dbReference>
<keyword evidence="2 5" id="KW-0812">Transmembrane</keyword>
<feature type="transmembrane region" description="Helical" evidence="5">
    <location>
        <begin position="226"/>
        <end position="248"/>
    </location>
</feature>
<comment type="caution">
    <text evidence="7">The sequence shown here is derived from an EMBL/GenBank/DDBJ whole genome shotgun (WGS) entry which is preliminary data.</text>
</comment>
<feature type="transmembrane region" description="Helical" evidence="5">
    <location>
        <begin position="20"/>
        <end position="42"/>
    </location>
</feature>
<gene>
    <name evidence="7" type="ORF">KUTeg_007737</name>
</gene>
<dbReference type="EMBL" id="JARBDR010000337">
    <property type="protein sequence ID" value="KAJ8315587.1"/>
    <property type="molecule type" value="Genomic_DNA"/>
</dbReference>
<organism evidence="7 8">
    <name type="scientific">Tegillarca granosa</name>
    <name type="common">Malaysian cockle</name>
    <name type="synonym">Anadara granosa</name>
    <dbReference type="NCBI Taxonomy" id="220873"/>
    <lineage>
        <taxon>Eukaryota</taxon>
        <taxon>Metazoa</taxon>
        <taxon>Spiralia</taxon>
        <taxon>Lophotrochozoa</taxon>
        <taxon>Mollusca</taxon>
        <taxon>Bivalvia</taxon>
        <taxon>Autobranchia</taxon>
        <taxon>Pteriomorphia</taxon>
        <taxon>Arcoida</taxon>
        <taxon>Arcoidea</taxon>
        <taxon>Arcidae</taxon>
        <taxon>Tegillarca</taxon>
    </lineage>
</organism>
<feature type="transmembrane region" description="Helical" evidence="5">
    <location>
        <begin position="254"/>
        <end position="277"/>
    </location>
</feature>